<reference evidence="12" key="1">
    <citation type="journal article" date="2019" name="G3 (Bethesda)">
        <title>Genome Assemblies of Two Rare Opportunistic Yeast Pathogens: Diutina rugosa (syn. Candida rugosa) and Trichomonascus ciferrii (syn. Candida ciferrii).</title>
        <authorList>
            <person name="Mixao V."/>
            <person name="Saus E."/>
            <person name="Hansen A.P."/>
            <person name="Lass-Florl C."/>
            <person name="Gabaldon T."/>
        </authorList>
    </citation>
    <scope>NUCLEOTIDE SEQUENCE</scope>
    <source>
        <strain evidence="12">CBS 4856</strain>
    </source>
</reference>
<organism evidence="12 13">
    <name type="scientific">Trichomonascus ciferrii</name>
    <dbReference type="NCBI Taxonomy" id="44093"/>
    <lineage>
        <taxon>Eukaryota</taxon>
        <taxon>Fungi</taxon>
        <taxon>Dikarya</taxon>
        <taxon>Ascomycota</taxon>
        <taxon>Saccharomycotina</taxon>
        <taxon>Dipodascomycetes</taxon>
        <taxon>Dipodascales</taxon>
        <taxon>Trichomonascaceae</taxon>
        <taxon>Trichomonascus</taxon>
        <taxon>Trichomonascus ciferrii complex</taxon>
    </lineage>
</organism>
<evidence type="ECO:0000256" key="3">
    <source>
        <dbReference type="ARBA" id="ARBA00007895"/>
    </source>
</evidence>
<comment type="subcellular location">
    <subcellularLocation>
        <location evidence="2">Cytoplasm</location>
    </subcellularLocation>
    <subcellularLocation>
        <location evidence="1">Endosome membrane</location>
        <topology evidence="1">Peripheral membrane protein</topology>
    </subcellularLocation>
</comment>
<feature type="region of interest" description="Disordered" evidence="9">
    <location>
        <begin position="191"/>
        <end position="305"/>
    </location>
</feature>
<sequence length="353" mass="38297">MNVPESVKFVQGTLARGKELEKRDPVISYYCKLHAVQQILGQNLHQSSSEVAEFSSGLLDEVEQFKNDALADEKYQSIINDEQTAQVYVENFALKVFAKADNEVREQRSTRATPTTFLAAAVFLDTLKVFQSPLEAHVQDKIKYAKFHAARILKALKAGEDPNLYEPPKEDQDEVDALEQELGSIEVLDGQEKPAEEDQPAAPQAPAPAQPSSFLEDEGNTTQTPPNDNLGLPEAPPVLPKAPADAPIGKHGVSLPSAPSIPPPRPESPEKESQPQPHAPPAPAPAPAPPPTAPSSKPISKQDVDSIVQQSNIISEAQKRAKYAISALNYEDVDTATSELQSALNLLAKYNPQ</sequence>
<protein>
    <recommendedName>
        <fullName evidence="14">Vta1 C-terminal domain-containing protein</fullName>
    </recommendedName>
</protein>
<feature type="domain" description="Vta1 C-terminal" evidence="11">
    <location>
        <begin position="313"/>
        <end position="347"/>
    </location>
</feature>
<dbReference type="Pfam" id="PF04652">
    <property type="entry name" value="Vta1"/>
    <property type="match status" value="1"/>
</dbReference>
<dbReference type="OrthoDB" id="391137at2759"/>
<dbReference type="Proteomes" id="UP000761534">
    <property type="component" value="Unassembled WGS sequence"/>
</dbReference>
<comment type="caution">
    <text evidence="12">The sequence shown here is derived from an EMBL/GenBank/DDBJ whole genome shotgun (WGS) entry which is preliminary data.</text>
</comment>
<evidence type="ECO:0008006" key="14">
    <source>
        <dbReference type="Google" id="ProtNLM"/>
    </source>
</evidence>
<evidence type="ECO:0000259" key="10">
    <source>
        <dbReference type="Pfam" id="PF04652"/>
    </source>
</evidence>
<dbReference type="InterPro" id="IPR039431">
    <property type="entry name" value="Vta1/CALS_N"/>
</dbReference>
<dbReference type="EMBL" id="SWFS01000579">
    <property type="protein sequence ID" value="KAA8896481.1"/>
    <property type="molecule type" value="Genomic_DNA"/>
</dbReference>
<dbReference type="Gene3D" id="1.20.5.420">
    <property type="entry name" value="Immunoglobulin FC, subunit C"/>
    <property type="match status" value="1"/>
</dbReference>
<keyword evidence="13" id="KW-1185">Reference proteome</keyword>
<dbReference type="GO" id="GO:0032511">
    <property type="term" value="P:late endosome to vacuole transport via multivesicular body sorting pathway"/>
    <property type="evidence" value="ECO:0007669"/>
    <property type="project" value="InterPro"/>
</dbReference>
<name>A0A6A1LJN5_9ASCO</name>
<dbReference type="Gene3D" id="1.25.40.270">
    <property type="entry name" value="Vacuolar protein sorting-associated protein vta1"/>
    <property type="match status" value="1"/>
</dbReference>
<dbReference type="GO" id="GO:0010008">
    <property type="term" value="C:endosome membrane"/>
    <property type="evidence" value="ECO:0007669"/>
    <property type="project" value="UniProtKB-SubCell"/>
</dbReference>
<evidence type="ECO:0000256" key="2">
    <source>
        <dbReference type="ARBA" id="ARBA00004496"/>
    </source>
</evidence>
<evidence type="ECO:0000256" key="6">
    <source>
        <dbReference type="ARBA" id="ARBA00022753"/>
    </source>
</evidence>
<dbReference type="Pfam" id="PF18097">
    <property type="entry name" value="Vta1_C"/>
    <property type="match status" value="1"/>
</dbReference>
<dbReference type="InterPro" id="IPR044538">
    <property type="entry name" value="Vta1-like"/>
</dbReference>
<proteinExistence type="inferred from homology"/>
<dbReference type="InterPro" id="IPR041212">
    <property type="entry name" value="Vta1_C"/>
</dbReference>
<evidence type="ECO:0000256" key="4">
    <source>
        <dbReference type="ARBA" id="ARBA00022448"/>
    </source>
</evidence>
<dbReference type="GO" id="GO:0015031">
    <property type="term" value="P:protein transport"/>
    <property type="evidence" value="ECO:0007669"/>
    <property type="project" value="UniProtKB-KW"/>
</dbReference>
<evidence type="ECO:0000259" key="11">
    <source>
        <dbReference type="Pfam" id="PF18097"/>
    </source>
</evidence>
<dbReference type="InterPro" id="IPR023175">
    <property type="entry name" value="Vta1/CALS_N_sf"/>
</dbReference>
<keyword evidence="5" id="KW-0963">Cytoplasm</keyword>
<feature type="domain" description="Vta1/callose synthase N-terminal" evidence="10">
    <location>
        <begin position="11"/>
        <end position="157"/>
    </location>
</feature>
<dbReference type="AlphaFoldDB" id="A0A6A1LJN5"/>
<keyword evidence="7" id="KW-0653">Protein transport</keyword>
<evidence type="ECO:0000313" key="13">
    <source>
        <dbReference type="Proteomes" id="UP000761534"/>
    </source>
</evidence>
<feature type="compositionally biased region" description="Pro residues" evidence="9">
    <location>
        <begin position="277"/>
        <end position="293"/>
    </location>
</feature>
<dbReference type="PANTHER" id="PTHR46009">
    <property type="entry name" value="VACUOLAR PROTEIN SORTING-ASSOCIATED PROTEIN VTA1 HOMOLOG"/>
    <property type="match status" value="1"/>
</dbReference>
<evidence type="ECO:0000256" key="9">
    <source>
        <dbReference type="SAM" id="MobiDB-lite"/>
    </source>
</evidence>
<keyword evidence="4" id="KW-0813">Transport</keyword>
<comment type="similarity">
    <text evidence="3">Belongs to the VTA1 family.</text>
</comment>
<dbReference type="VEuPathDB" id="FungiDB:TRICI_006886"/>
<keyword evidence="6" id="KW-0967">Endosome</keyword>
<evidence type="ECO:0000256" key="5">
    <source>
        <dbReference type="ARBA" id="ARBA00022490"/>
    </source>
</evidence>
<evidence type="ECO:0000313" key="12">
    <source>
        <dbReference type="EMBL" id="KAA8896481.1"/>
    </source>
</evidence>
<keyword evidence="8" id="KW-0472">Membrane</keyword>
<evidence type="ECO:0000256" key="7">
    <source>
        <dbReference type="ARBA" id="ARBA00022927"/>
    </source>
</evidence>
<dbReference type="PANTHER" id="PTHR46009:SF1">
    <property type="entry name" value="VACUOLAR PROTEIN SORTING-ASSOCIATED PROTEIN VTA1 HOMOLOG"/>
    <property type="match status" value="1"/>
</dbReference>
<evidence type="ECO:0000256" key="1">
    <source>
        <dbReference type="ARBA" id="ARBA00004481"/>
    </source>
</evidence>
<gene>
    <name evidence="12" type="ORF">TRICI_006886</name>
</gene>
<accession>A0A6A1LJN5</accession>
<dbReference type="GO" id="GO:0005771">
    <property type="term" value="C:multivesicular body"/>
    <property type="evidence" value="ECO:0007669"/>
    <property type="project" value="TreeGrafter"/>
</dbReference>
<evidence type="ECO:0000256" key="8">
    <source>
        <dbReference type="ARBA" id="ARBA00023136"/>
    </source>
</evidence>